<dbReference type="GO" id="GO:0006465">
    <property type="term" value="P:signal peptide processing"/>
    <property type="evidence" value="ECO:0007669"/>
    <property type="project" value="TreeGrafter"/>
</dbReference>
<evidence type="ECO:0000256" key="2">
    <source>
        <dbReference type="SAM" id="Phobius"/>
    </source>
</evidence>
<protein>
    <submittedName>
        <fullName evidence="4">Prepilin peptidase</fullName>
    </submittedName>
</protein>
<feature type="transmembrane region" description="Helical" evidence="2">
    <location>
        <begin position="37"/>
        <end position="66"/>
    </location>
</feature>
<dbReference type="InterPro" id="IPR050882">
    <property type="entry name" value="Prepilin_peptidase/N-MTase"/>
</dbReference>
<feature type="transmembrane region" description="Helical" evidence="2">
    <location>
        <begin position="123"/>
        <end position="139"/>
    </location>
</feature>
<dbReference type="PANTHER" id="PTHR30487:SF0">
    <property type="entry name" value="PREPILIN LEADER PEPTIDASE_N-METHYLTRANSFERASE-RELATED"/>
    <property type="match status" value="1"/>
</dbReference>
<reference evidence="4" key="1">
    <citation type="submission" date="2019-10" db="EMBL/GenBank/DDBJ databases">
        <authorList>
            <consortium name="GenomeTrakr network: Whole genome sequencing for foodborne pathogen traceback"/>
        </authorList>
    </citation>
    <scope>NUCLEOTIDE SEQUENCE</scope>
    <source>
        <strain evidence="4">CDPHFDLB-FM19-02204-A</strain>
    </source>
</reference>
<evidence type="ECO:0000313" key="4">
    <source>
        <dbReference type="EMBL" id="EDB7791788.1"/>
    </source>
</evidence>
<feature type="transmembrane region" description="Helical" evidence="2">
    <location>
        <begin position="6"/>
        <end position="25"/>
    </location>
</feature>
<dbReference type="InterPro" id="IPR000045">
    <property type="entry name" value="Prepilin_IV_endopep_pep"/>
</dbReference>
<comment type="similarity">
    <text evidence="1">Belongs to the peptidase A24 family.</text>
</comment>
<accession>A0A5M2PU40</accession>
<dbReference type="GO" id="GO:0005886">
    <property type="term" value="C:plasma membrane"/>
    <property type="evidence" value="ECO:0007669"/>
    <property type="project" value="TreeGrafter"/>
</dbReference>
<keyword evidence="2" id="KW-0812">Transmembrane</keyword>
<comment type="caution">
    <text evidence="4">The sequence shown here is derived from an EMBL/GenBank/DDBJ whole genome shotgun (WGS) entry which is preliminary data.</text>
</comment>
<dbReference type="GO" id="GO:0004190">
    <property type="term" value="F:aspartic-type endopeptidase activity"/>
    <property type="evidence" value="ECO:0007669"/>
    <property type="project" value="InterPro"/>
</dbReference>
<gene>
    <name evidence="4" type="ORF">F9653_13660</name>
</gene>
<organism evidence="4">
    <name type="scientific">Listeria monocytogenes</name>
    <dbReference type="NCBI Taxonomy" id="1639"/>
    <lineage>
        <taxon>Bacteria</taxon>
        <taxon>Bacillati</taxon>
        <taxon>Bacillota</taxon>
        <taxon>Bacilli</taxon>
        <taxon>Bacillales</taxon>
        <taxon>Listeriaceae</taxon>
        <taxon>Listeria</taxon>
    </lineage>
</organism>
<dbReference type="PANTHER" id="PTHR30487">
    <property type="entry name" value="TYPE 4 PREPILIN-LIKE PROTEINS LEADER PEPTIDE-PROCESSING ENZYME"/>
    <property type="match status" value="1"/>
</dbReference>
<proteinExistence type="inferred from homology"/>
<sequence>MLGNQISLQAVFFLALLLTASVIDLRTRTIPDTINALITLTAFCVFEPWNLLGIFAALPFLLAAVFCGGMGGGDIKLMAACGVVLGLPYGLFAEMLGLFVMLGFYATYCCIQKIRKTEIMKSVPLAPFLSIGCTIAYFIKLGGLSL</sequence>
<dbReference type="Pfam" id="PF01478">
    <property type="entry name" value="Peptidase_A24"/>
    <property type="match status" value="1"/>
</dbReference>
<dbReference type="Gene3D" id="1.20.120.1220">
    <property type="match status" value="1"/>
</dbReference>
<evidence type="ECO:0000259" key="3">
    <source>
        <dbReference type="Pfam" id="PF01478"/>
    </source>
</evidence>
<dbReference type="AlphaFoldDB" id="A0A5M2PU40"/>
<dbReference type="EMBL" id="AALOQI010000008">
    <property type="protein sequence ID" value="EDB7791788.1"/>
    <property type="molecule type" value="Genomic_DNA"/>
</dbReference>
<name>A0A5M2PU40_LISMN</name>
<keyword evidence="2" id="KW-0472">Membrane</keyword>
<feature type="domain" description="Prepilin type IV endopeptidase peptidase" evidence="3">
    <location>
        <begin position="12"/>
        <end position="103"/>
    </location>
</feature>
<evidence type="ECO:0000256" key="1">
    <source>
        <dbReference type="ARBA" id="ARBA00005801"/>
    </source>
</evidence>
<keyword evidence="2" id="KW-1133">Transmembrane helix</keyword>
<feature type="transmembrane region" description="Helical" evidence="2">
    <location>
        <begin position="86"/>
        <end position="111"/>
    </location>
</feature>